<dbReference type="PANTHER" id="PTHR12941">
    <property type="entry name" value="ER MEMBRANE PROTEIN COMPLEX"/>
    <property type="match status" value="1"/>
</dbReference>
<evidence type="ECO:0008006" key="3">
    <source>
        <dbReference type="Google" id="ProtNLM"/>
    </source>
</evidence>
<dbReference type="PANTHER" id="PTHR12941:SF10">
    <property type="entry name" value="ER MEMBRANE PROTEIN COMPLEX SUBUNIT 8_9 HOMOLOG"/>
    <property type="match status" value="1"/>
</dbReference>
<organism evidence="1 2">
    <name type="scientific">Coemansia guatemalensis</name>
    <dbReference type="NCBI Taxonomy" id="2761395"/>
    <lineage>
        <taxon>Eukaryota</taxon>
        <taxon>Fungi</taxon>
        <taxon>Fungi incertae sedis</taxon>
        <taxon>Zoopagomycota</taxon>
        <taxon>Kickxellomycotina</taxon>
        <taxon>Kickxellomycetes</taxon>
        <taxon>Kickxellales</taxon>
        <taxon>Kickxellaceae</taxon>
        <taxon>Coemansia</taxon>
    </lineage>
</organism>
<evidence type="ECO:0000313" key="1">
    <source>
        <dbReference type="EMBL" id="KAJ2805812.1"/>
    </source>
</evidence>
<sequence length="205" mass="22674">MSKHTISLQAYAKAVLHCAKYPWATVHGLLLTEKKDGKIRYVDAIPLAHTWTQFTPMFDVALQQIQLHAKTNGLSIGGYYVVHEDVNVTQLPEFSALLAKTLLGVSDDAVAFVIDAKKLAPESKEPGLIPYVNTDSQWKAVPAGFATNKNGSAEFALENNRVLATAKRLVAERAEVAIHDFDEHLDDVTLDWLQNPLLNERIKTA</sequence>
<accession>A0A9W8I0Z5</accession>
<dbReference type="Pfam" id="PF03665">
    <property type="entry name" value="UPF0172"/>
    <property type="match status" value="1"/>
</dbReference>
<gene>
    <name evidence="1" type="ORF">H4R20_001945</name>
</gene>
<protein>
    <recommendedName>
        <fullName evidence="3">MPN domain-containing protein</fullName>
    </recommendedName>
</protein>
<keyword evidence="2" id="KW-1185">Reference proteome</keyword>
<proteinExistence type="predicted"/>
<evidence type="ECO:0000313" key="2">
    <source>
        <dbReference type="Proteomes" id="UP001140094"/>
    </source>
</evidence>
<dbReference type="AlphaFoldDB" id="A0A9W8I0Z5"/>
<dbReference type="GO" id="GO:0072546">
    <property type="term" value="C:EMC complex"/>
    <property type="evidence" value="ECO:0007669"/>
    <property type="project" value="InterPro"/>
</dbReference>
<dbReference type="OrthoDB" id="194468at2759"/>
<name>A0A9W8I0Z5_9FUNG</name>
<dbReference type="EMBL" id="JANBUO010000254">
    <property type="protein sequence ID" value="KAJ2805812.1"/>
    <property type="molecule type" value="Genomic_DNA"/>
</dbReference>
<dbReference type="Proteomes" id="UP001140094">
    <property type="component" value="Unassembled WGS sequence"/>
</dbReference>
<dbReference type="CDD" id="cd08060">
    <property type="entry name" value="MPN_UPF0172"/>
    <property type="match status" value="1"/>
</dbReference>
<reference evidence="1" key="1">
    <citation type="submission" date="2022-07" db="EMBL/GenBank/DDBJ databases">
        <title>Phylogenomic reconstructions and comparative analyses of Kickxellomycotina fungi.</title>
        <authorList>
            <person name="Reynolds N.K."/>
            <person name="Stajich J.E."/>
            <person name="Barry K."/>
            <person name="Grigoriev I.V."/>
            <person name="Crous P."/>
            <person name="Smith M.E."/>
        </authorList>
    </citation>
    <scope>NUCLEOTIDE SEQUENCE</scope>
    <source>
        <strain evidence="1">NRRL 1565</strain>
    </source>
</reference>
<dbReference type="InterPro" id="IPR005366">
    <property type="entry name" value="EMC8/9"/>
</dbReference>
<comment type="caution">
    <text evidence="1">The sequence shown here is derived from an EMBL/GenBank/DDBJ whole genome shotgun (WGS) entry which is preliminary data.</text>
</comment>